<keyword evidence="4" id="KW-1185">Reference proteome</keyword>
<dbReference type="Pfam" id="PF22936">
    <property type="entry name" value="Pol_BBD"/>
    <property type="match status" value="1"/>
</dbReference>
<accession>A0ABQ5HKZ3</accession>
<evidence type="ECO:0000313" key="4">
    <source>
        <dbReference type="Proteomes" id="UP001151760"/>
    </source>
</evidence>
<reference evidence="3" key="2">
    <citation type="submission" date="2022-01" db="EMBL/GenBank/DDBJ databases">
        <authorList>
            <person name="Yamashiro T."/>
            <person name="Shiraishi A."/>
            <person name="Satake H."/>
            <person name="Nakayama K."/>
        </authorList>
    </citation>
    <scope>NUCLEOTIDE SEQUENCE</scope>
</reference>
<gene>
    <name evidence="3" type="ORF">Tco_1069617</name>
</gene>
<feature type="domain" description="Retrovirus-related Pol polyprotein from transposon TNT 1-94-like beta-barrel" evidence="2">
    <location>
        <begin position="109"/>
        <end position="184"/>
    </location>
</feature>
<comment type="caution">
    <text evidence="3">The sequence shown here is derived from an EMBL/GenBank/DDBJ whole genome shotgun (WGS) entry which is preliminary data.</text>
</comment>
<proteinExistence type="predicted"/>
<name>A0ABQ5HKZ3_9ASTR</name>
<evidence type="ECO:0000259" key="2">
    <source>
        <dbReference type="Pfam" id="PF22936"/>
    </source>
</evidence>
<evidence type="ECO:0000313" key="3">
    <source>
        <dbReference type="EMBL" id="GJT87900.1"/>
    </source>
</evidence>
<sequence length="268" mass="29993">MVVGETSNSGDPTSSQSSPLESASSSTPNKALFYARMDQLHNQLNQVLMMMQTNQSDSSGTFMPYVAGILSFNPKANVPLKLIGIHYFKTRDSVYSFITSHISNSYLIWIVDSGATDHIFISLTHMHNITNLKTPILITLPNGQTVKVNITRSVHLTNSLTLHNVLYIPSFTYNLITISQLLHKSMSIAPVTFTRDKFIFQDHDGKATHGTLHGGLYLLPTVSSTTTTPPRTINSHSSKLHLWQARLRHTSFPTIQKIKTFQFLYFPI</sequence>
<reference evidence="3" key="1">
    <citation type="journal article" date="2022" name="Int. J. Mol. Sci.">
        <title>Draft Genome of Tanacetum Coccineum: Genomic Comparison of Closely Related Tanacetum-Family Plants.</title>
        <authorList>
            <person name="Yamashiro T."/>
            <person name="Shiraishi A."/>
            <person name="Nakayama K."/>
            <person name="Satake H."/>
        </authorList>
    </citation>
    <scope>NUCLEOTIDE SEQUENCE</scope>
</reference>
<evidence type="ECO:0000256" key="1">
    <source>
        <dbReference type="SAM" id="MobiDB-lite"/>
    </source>
</evidence>
<dbReference type="InterPro" id="IPR054722">
    <property type="entry name" value="PolX-like_BBD"/>
</dbReference>
<feature type="compositionally biased region" description="Polar residues" evidence="1">
    <location>
        <begin position="1"/>
        <end position="13"/>
    </location>
</feature>
<dbReference type="Proteomes" id="UP001151760">
    <property type="component" value="Unassembled WGS sequence"/>
</dbReference>
<feature type="compositionally biased region" description="Low complexity" evidence="1">
    <location>
        <begin position="14"/>
        <end position="26"/>
    </location>
</feature>
<protein>
    <recommendedName>
        <fullName evidence="2">Retrovirus-related Pol polyprotein from transposon TNT 1-94-like beta-barrel domain-containing protein</fullName>
    </recommendedName>
</protein>
<feature type="region of interest" description="Disordered" evidence="1">
    <location>
        <begin position="1"/>
        <end position="26"/>
    </location>
</feature>
<organism evidence="3 4">
    <name type="scientific">Tanacetum coccineum</name>
    <dbReference type="NCBI Taxonomy" id="301880"/>
    <lineage>
        <taxon>Eukaryota</taxon>
        <taxon>Viridiplantae</taxon>
        <taxon>Streptophyta</taxon>
        <taxon>Embryophyta</taxon>
        <taxon>Tracheophyta</taxon>
        <taxon>Spermatophyta</taxon>
        <taxon>Magnoliopsida</taxon>
        <taxon>eudicotyledons</taxon>
        <taxon>Gunneridae</taxon>
        <taxon>Pentapetalae</taxon>
        <taxon>asterids</taxon>
        <taxon>campanulids</taxon>
        <taxon>Asterales</taxon>
        <taxon>Asteraceae</taxon>
        <taxon>Asteroideae</taxon>
        <taxon>Anthemideae</taxon>
        <taxon>Anthemidinae</taxon>
        <taxon>Tanacetum</taxon>
    </lineage>
</organism>
<dbReference type="EMBL" id="BQNB010019679">
    <property type="protein sequence ID" value="GJT87900.1"/>
    <property type="molecule type" value="Genomic_DNA"/>
</dbReference>